<organism evidence="2 3">
    <name type="scientific">Flavobacterium ponti</name>
    <dbReference type="NCBI Taxonomy" id="665133"/>
    <lineage>
        <taxon>Bacteria</taxon>
        <taxon>Pseudomonadati</taxon>
        <taxon>Bacteroidota</taxon>
        <taxon>Flavobacteriia</taxon>
        <taxon>Flavobacteriales</taxon>
        <taxon>Flavobacteriaceae</taxon>
        <taxon>Flavobacterium</taxon>
    </lineage>
</organism>
<dbReference type="RefSeq" id="WP_379739390.1">
    <property type="nucleotide sequence ID" value="NZ_JBHSGW010000004.1"/>
</dbReference>
<evidence type="ECO:0000313" key="2">
    <source>
        <dbReference type="EMBL" id="MFC4739615.1"/>
    </source>
</evidence>
<sequence length="157" mass="17350">MRKLKLIPLLAMIFMLNVASMCSNDDDSPNPSNNSDPTPVINTVTQGTWRITFYEDSGENHTNYFTGYNFTFGSSNVLTASNGTNTYTGTWSVTNSNSNDDSPSNDLDFNILFSSPSYFADELSDDWDILSRTDTKIELVDVSGGNGGTDYLTFEKN</sequence>
<name>A0ABV9P3Z2_9FLAO</name>
<accession>A0ABV9P3Z2</accession>
<evidence type="ECO:0000256" key="1">
    <source>
        <dbReference type="SAM" id="SignalP"/>
    </source>
</evidence>
<dbReference type="EMBL" id="JBHSGW010000004">
    <property type="protein sequence ID" value="MFC4739615.1"/>
    <property type="molecule type" value="Genomic_DNA"/>
</dbReference>
<reference evidence="3" key="1">
    <citation type="journal article" date="2019" name="Int. J. Syst. Evol. Microbiol.">
        <title>The Global Catalogue of Microorganisms (GCM) 10K type strain sequencing project: providing services to taxonomists for standard genome sequencing and annotation.</title>
        <authorList>
            <consortium name="The Broad Institute Genomics Platform"/>
            <consortium name="The Broad Institute Genome Sequencing Center for Infectious Disease"/>
            <person name="Wu L."/>
            <person name="Ma J."/>
        </authorList>
    </citation>
    <scope>NUCLEOTIDE SEQUENCE [LARGE SCALE GENOMIC DNA]</scope>
    <source>
        <strain evidence="3">CCUG 50349</strain>
    </source>
</reference>
<dbReference type="Proteomes" id="UP001595885">
    <property type="component" value="Unassembled WGS sequence"/>
</dbReference>
<keyword evidence="1" id="KW-0732">Signal</keyword>
<gene>
    <name evidence="2" type="ORF">ACFO3U_06370</name>
</gene>
<keyword evidence="3" id="KW-1185">Reference proteome</keyword>
<feature type="chain" id="PRO_5046556695" description="Lipocalin-like domain-containing protein" evidence="1">
    <location>
        <begin position="22"/>
        <end position="157"/>
    </location>
</feature>
<protein>
    <recommendedName>
        <fullName evidence="4">Lipocalin-like domain-containing protein</fullName>
    </recommendedName>
</protein>
<evidence type="ECO:0000313" key="3">
    <source>
        <dbReference type="Proteomes" id="UP001595885"/>
    </source>
</evidence>
<feature type="signal peptide" evidence="1">
    <location>
        <begin position="1"/>
        <end position="21"/>
    </location>
</feature>
<comment type="caution">
    <text evidence="2">The sequence shown here is derived from an EMBL/GenBank/DDBJ whole genome shotgun (WGS) entry which is preliminary data.</text>
</comment>
<evidence type="ECO:0008006" key="4">
    <source>
        <dbReference type="Google" id="ProtNLM"/>
    </source>
</evidence>
<proteinExistence type="predicted"/>